<dbReference type="CDD" id="cd06261">
    <property type="entry name" value="TM_PBP2"/>
    <property type="match status" value="1"/>
</dbReference>
<dbReference type="PANTHER" id="PTHR43227:SF11">
    <property type="entry name" value="BLL4140 PROTEIN"/>
    <property type="match status" value="1"/>
</dbReference>
<dbReference type="PROSITE" id="PS50928">
    <property type="entry name" value="ABC_TM1"/>
    <property type="match status" value="1"/>
</dbReference>
<feature type="transmembrane region" description="Helical" evidence="7">
    <location>
        <begin position="138"/>
        <end position="158"/>
    </location>
</feature>
<evidence type="ECO:0000256" key="3">
    <source>
        <dbReference type="ARBA" id="ARBA00022475"/>
    </source>
</evidence>
<evidence type="ECO:0000256" key="7">
    <source>
        <dbReference type="RuleBase" id="RU363032"/>
    </source>
</evidence>
<dbReference type="GO" id="GO:0055085">
    <property type="term" value="P:transmembrane transport"/>
    <property type="evidence" value="ECO:0007669"/>
    <property type="project" value="InterPro"/>
</dbReference>
<evidence type="ECO:0000256" key="4">
    <source>
        <dbReference type="ARBA" id="ARBA00022692"/>
    </source>
</evidence>
<keyword evidence="4 7" id="KW-0812">Transmembrane</keyword>
<dbReference type="GO" id="GO:0005886">
    <property type="term" value="C:plasma membrane"/>
    <property type="evidence" value="ECO:0007669"/>
    <property type="project" value="UniProtKB-SubCell"/>
</dbReference>
<dbReference type="InterPro" id="IPR050809">
    <property type="entry name" value="UgpAE/MalFG_permease"/>
</dbReference>
<proteinExistence type="inferred from homology"/>
<dbReference type="PANTHER" id="PTHR43227">
    <property type="entry name" value="BLL4140 PROTEIN"/>
    <property type="match status" value="1"/>
</dbReference>
<feature type="transmembrane region" description="Helical" evidence="7">
    <location>
        <begin position="225"/>
        <end position="245"/>
    </location>
</feature>
<comment type="caution">
    <text evidence="9">The sequence shown here is derived from an EMBL/GenBank/DDBJ whole genome shotgun (WGS) entry which is preliminary data.</text>
</comment>
<keyword evidence="3" id="KW-1003">Cell membrane</keyword>
<feature type="transmembrane region" description="Helical" evidence="7">
    <location>
        <begin position="30"/>
        <end position="50"/>
    </location>
</feature>
<dbReference type="EMBL" id="VCIW01000001">
    <property type="protein sequence ID" value="TLS54169.1"/>
    <property type="molecule type" value="Genomic_DNA"/>
</dbReference>
<evidence type="ECO:0000256" key="1">
    <source>
        <dbReference type="ARBA" id="ARBA00004651"/>
    </source>
</evidence>
<comment type="similarity">
    <text evidence="7">Belongs to the binding-protein-dependent transport system permease family.</text>
</comment>
<evidence type="ECO:0000256" key="2">
    <source>
        <dbReference type="ARBA" id="ARBA00022448"/>
    </source>
</evidence>
<keyword evidence="10" id="KW-1185">Reference proteome</keyword>
<name>A0A5R9GG55_9BACL</name>
<dbReference type="AlphaFoldDB" id="A0A5R9GG55"/>
<accession>A0A5R9GG55</accession>
<dbReference type="InterPro" id="IPR000515">
    <property type="entry name" value="MetI-like"/>
</dbReference>
<evidence type="ECO:0000313" key="9">
    <source>
        <dbReference type="EMBL" id="TLS54169.1"/>
    </source>
</evidence>
<feature type="transmembrane region" description="Helical" evidence="7">
    <location>
        <begin position="96"/>
        <end position="117"/>
    </location>
</feature>
<dbReference type="Proteomes" id="UP000309676">
    <property type="component" value="Unassembled WGS sequence"/>
</dbReference>
<sequence length="318" mass="35703">MRLDTAEETAGRRTPLQLERKVDRKRLQQNIPYFLMFIPVIAYFAIFKYAPMGGLVIAFKDYNFADGVFGSPWVGFGQFETLFSNPQTLQIIRNTFVLSVLSLLIGFPFPIILAILLNEARRMWFKRWVQTFVYLPHFLSWVIVSGMVITIFATEGVINDLLAPWLGEPIAFLYEQGSWLTIFIGSGIWKGAGWGAIIYLAALSSIDPSLYESASIDGANKFRQIAHITLPGIAPTIVIVFILSVGNVMEVGFDQVYTLQNSAVFSMSEVISTYTYKIGLQRLQFSLTAAMGFFESIIGLILVLMTNAVARRFGQGLW</sequence>
<dbReference type="OrthoDB" id="9785836at2"/>
<protein>
    <submittedName>
        <fullName evidence="9">Sugar ABC transporter permease</fullName>
    </submittedName>
</protein>
<gene>
    <name evidence="9" type="ORF">FE782_02145</name>
</gene>
<evidence type="ECO:0000256" key="6">
    <source>
        <dbReference type="ARBA" id="ARBA00023136"/>
    </source>
</evidence>
<dbReference type="SUPFAM" id="SSF161098">
    <property type="entry name" value="MetI-like"/>
    <property type="match status" value="1"/>
</dbReference>
<comment type="subcellular location">
    <subcellularLocation>
        <location evidence="1 7">Cell membrane</location>
        <topology evidence="1 7">Multi-pass membrane protein</topology>
    </subcellularLocation>
</comment>
<reference evidence="9 10" key="1">
    <citation type="submission" date="2019-05" db="EMBL/GenBank/DDBJ databases">
        <authorList>
            <person name="Narsing Rao M.P."/>
            <person name="Li W.J."/>
        </authorList>
    </citation>
    <scope>NUCLEOTIDE SEQUENCE [LARGE SCALE GENOMIC DNA]</scope>
    <source>
        <strain evidence="9 10">SYSU_K30003</strain>
    </source>
</reference>
<evidence type="ECO:0000259" key="8">
    <source>
        <dbReference type="PROSITE" id="PS50928"/>
    </source>
</evidence>
<dbReference type="Pfam" id="PF00528">
    <property type="entry name" value="BPD_transp_1"/>
    <property type="match status" value="1"/>
</dbReference>
<keyword evidence="5 7" id="KW-1133">Transmembrane helix</keyword>
<feature type="domain" description="ABC transmembrane type-1" evidence="8">
    <location>
        <begin position="92"/>
        <end position="306"/>
    </location>
</feature>
<dbReference type="Gene3D" id="1.10.3720.10">
    <property type="entry name" value="MetI-like"/>
    <property type="match status" value="1"/>
</dbReference>
<keyword evidence="6 7" id="KW-0472">Membrane</keyword>
<feature type="transmembrane region" description="Helical" evidence="7">
    <location>
        <begin position="178"/>
        <end position="204"/>
    </location>
</feature>
<evidence type="ECO:0000256" key="5">
    <source>
        <dbReference type="ARBA" id="ARBA00022989"/>
    </source>
</evidence>
<keyword evidence="2 7" id="KW-0813">Transport</keyword>
<evidence type="ECO:0000313" key="10">
    <source>
        <dbReference type="Proteomes" id="UP000309676"/>
    </source>
</evidence>
<organism evidence="9 10">
    <name type="scientific">Paenibacillus antri</name>
    <dbReference type="NCBI Taxonomy" id="2582848"/>
    <lineage>
        <taxon>Bacteria</taxon>
        <taxon>Bacillati</taxon>
        <taxon>Bacillota</taxon>
        <taxon>Bacilli</taxon>
        <taxon>Bacillales</taxon>
        <taxon>Paenibacillaceae</taxon>
        <taxon>Paenibacillus</taxon>
    </lineage>
</organism>
<dbReference type="InterPro" id="IPR035906">
    <property type="entry name" value="MetI-like_sf"/>
</dbReference>
<feature type="transmembrane region" description="Helical" evidence="7">
    <location>
        <begin position="283"/>
        <end position="305"/>
    </location>
</feature>